<dbReference type="PANTHER" id="PTHR42103">
    <property type="entry name" value="ALPHA/BETA-HYDROLASES SUPERFAMILY PROTEIN"/>
    <property type="match status" value="1"/>
</dbReference>
<dbReference type="Proteomes" id="UP000285146">
    <property type="component" value="Unassembled WGS sequence"/>
</dbReference>
<dbReference type="EMBL" id="LKEB01000083">
    <property type="protein sequence ID" value="ROV92824.1"/>
    <property type="molecule type" value="Genomic_DNA"/>
</dbReference>
<evidence type="ECO:0008006" key="4">
    <source>
        <dbReference type="Google" id="ProtNLM"/>
    </source>
</evidence>
<dbReference type="InParanoid" id="A0A423VP92"/>
<comment type="caution">
    <text evidence="2">The sequence shown here is derived from an EMBL/GenBank/DDBJ whole genome shotgun (WGS) entry which is preliminary data.</text>
</comment>
<gene>
    <name evidence="2" type="ORF">VPNG_09098</name>
</gene>
<reference evidence="2 3" key="1">
    <citation type="submission" date="2015-09" db="EMBL/GenBank/DDBJ databases">
        <title>Host preference determinants of Valsa canker pathogens revealed by comparative genomics.</title>
        <authorList>
            <person name="Yin Z."/>
            <person name="Huang L."/>
        </authorList>
    </citation>
    <scope>NUCLEOTIDE SEQUENCE [LARGE SCALE GENOMIC DNA]</scope>
    <source>
        <strain evidence="2 3">SXYLt</strain>
    </source>
</reference>
<protein>
    <recommendedName>
        <fullName evidence="4">AB hydrolase-1 domain-containing protein</fullName>
    </recommendedName>
</protein>
<dbReference type="InterPro" id="IPR029058">
    <property type="entry name" value="AB_hydrolase_fold"/>
</dbReference>
<dbReference type="PANTHER" id="PTHR42103:SF2">
    <property type="entry name" value="AB HYDROLASE-1 DOMAIN-CONTAINING PROTEIN"/>
    <property type="match status" value="1"/>
</dbReference>
<name>A0A423VP92_9PEZI</name>
<dbReference type="OrthoDB" id="10260961at2759"/>
<feature type="compositionally biased region" description="Basic and acidic residues" evidence="1">
    <location>
        <begin position="263"/>
        <end position="276"/>
    </location>
</feature>
<dbReference type="Gene3D" id="3.40.50.1820">
    <property type="entry name" value="alpha/beta hydrolase"/>
    <property type="match status" value="2"/>
</dbReference>
<feature type="region of interest" description="Disordered" evidence="1">
    <location>
        <begin position="309"/>
        <end position="340"/>
    </location>
</feature>
<evidence type="ECO:0000313" key="2">
    <source>
        <dbReference type="EMBL" id="ROV92824.1"/>
    </source>
</evidence>
<sequence length="489" mass="52783">MTTSLSPTETLECIANHDFASLINTQVDQPPGAMLPGPALSFTIPSVHDGATLECRIYHPQSLAAANPRAPPWRGHAAAVAHPYAPLGGSYDDAVVETVAAALLRQGFLVGTFNFRGAGGSAGRTSWTARAERGDYMSFVGFVLNYVHYLDPFRPRPGSPTDLPSPSAVAATAAQSRAPEPPVLLQCGYSYGAMITTLLPPLSEIAEQFTAPKTASAAADIRLRAQHLAEQQNVILGDARAAMLQPNSPVSSHRKAAFGIRVGGDEDKRRSHDSGSRRRSFTLDAEERIRAGVAELKRKARIRQVQLRRRVNSASRGRDAHVVAREGDVQGDKEDKEDKEPDTLLPVVGLVLPRAAYLLISPPIGWATNLMTMDLASPVSSLLGRLPRPVVRGRDRHRDETKAERQKLVENPTIAVYGDSDVFVGVKKFREWAARLQSAPGSRFRAHEVSTAGHFYVEEGTAQRLADAVRAFSGELLLLSSSAAQGDDA</sequence>
<dbReference type="STRING" id="1230097.A0A423VP92"/>
<proteinExistence type="predicted"/>
<dbReference type="SUPFAM" id="SSF53474">
    <property type="entry name" value="alpha/beta-Hydrolases"/>
    <property type="match status" value="1"/>
</dbReference>
<feature type="region of interest" description="Disordered" evidence="1">
    <location>
        <begin position="246"/>
        <end position="280"/>
    </location>
</feature>
<feature type="compositionally biased region" description="Basic and acidic residues" evidence="1">
    <location>
        <begin position="316"/>
        <end position="340"/>
    </location>
</feature>
<dbReference type="AlphaFoldDB" id="A0A423VP92"/>
<keyword evidence="3" id="KW-1185">Reference proteome</keyword>
<evidence type="ECO:0000313" key="3">
    <source>
        <dbReference type="Proteomes" id="UP000285146"/>
    </source>
</evidence>
<evidence type="ECO:0000256" key="1">
    <source>
        <dbReference type="SAM" id="MobiDB-lite"/>
    </source>
</evidence>
<accession>A0A423VP92</accession>
<organism evidence="2 3">
    <name type="scientific">Cytospora leucostoma</name>
    <dbReference type="NCBI Taxonomy" id="1230097"/>
    <lineage>
        <taxon>Eukaryota</taxon>
        <taxon>Fungi</taxon>
        <taxon>Dikarya</taxon>
        <taxon>Ascomycota</taxon>
        <taxon>Pezizomycotina</taxon>
        <taxon>Sordariomycetes</taxon>
        <taxon>Sordariomycetidae</taxon>
        <taxon>Diaporthales</taxon>
        <taxon>Cytosporaceae</taxon>
        <taxon>Cytospora</taxon>
    </lineage>
</organism>